<dbReference type="SUPFAM" id="SSF46689">
    <property type="entry name" value="Homeodomain-like"/>
    <property type="match status" value="1"/>
</dbReference>
<dbReference type="PANTHER" id="PTHR43280:SF28">
    <property type="entry name" value="HTH-TYPE TRANSCRIPTIONAL ACTIVATOR RHAS"/>
    <property type="match status" value="1"/>
</dbReference>
<organism evidence="5 6">
    <name type="scientific">Staphylococcus pseudintermedius</name>
    <dbReference type="NCBI Taxonomy" id="283734"/>
    <lineage>
        <taxon>Bacteria</taxon>
        <taxon>Bacillati</taxon>
        <taxon>Bacillota</taxon>
        <taxon>Bacilli</taxon>
        <taxon>Bacillales</taxon>
        <taxon>Staphylococcaceae</taxon>
        <taxon>Staphylococcus</taxon>
        <taxon>Staphylococcus intermedius group</taxon>
    </lineage>
</organism>
<evidence type="ECO:0000259" key="4">
    <source>
        <dbReference type="PROSITE" id="PS01124"/>
    </source>
</evidence>
<reference evidence="5 6" key="1">
    <citation type="journal article" date="2018" name="Vet. Microbiol.">
        <title>Clonal diversity and geographic distribution of methicillin-resistant Staphylococcus pseudintermedius from Australian animals: Discovery of novel sequence types.</title>
        <authorList>
            <person name="Worthing K.A."/>
            <person name="Abraham S."/>
            <person name="Coombs G.W."/>
            <person name="Pang S."/>
            <person name="Saputra S."/>
            <person name="Jordan D."/>
            <person name="Trott D.J."/>
            <person name="Norris J.M."/>
        </authorList>
    </citation>
    <scope>NUCLEOTIDE SEQUENCE [LARGE SCALE GENOMIC DNA]</scope>
    <source>
        <strain evidence="5 6">ST71 3</strain>
    </source>
</reference>
<sequence>THVGITMLDYLNRYRIYQAMSLLQSGDKHYEIAHKVGFSDYKSFSYHFKKYLKMSPREYVNSK</sequence>
<gene>
    <name evidence="5" type="ORF">DD924_17735</name>
</gene>
<evidence type="ECO:0000313" key="6">
    <source>
        <dbReference type="Proteomes" id="UP000246351"/>
    </source>
</evidence>
<dbReference type="Gene3D" id="1.10.10.60">
    <property type="entry name" value="Homeodomain-like"/>
    <property type="match status" value="1"/>
</dbReference>
<evidence type="ECO:0000256" key="3">
    <source>
        <dbReference type="ARBA" id="ARBA00023163"/>
    </source>
</evidence>
<name>A0A317Z448_STAPS</name>
<protein>
    <submittedName>
        <fullName evidence="5">DNA-binding response regulator</fullName>
    </submittedName>
</protein>
<keyword evidence="1" id="KW-0805">Transcription regulation</keyword>
<dbReference type="GO" id="GO:0043565">
    <property type="term" value="F:sequence-specific DNA binding"/>
    <property type="evidence" value="ECO:0007669"/>
    <property type="project" value="InterPro"/>
</dbReference>
<keyword evidence="3" id="KW-0804">Transcription</keyword>
<dbReference type="InterPro" id="IPR018060">
    <property type="entry name" value="HTH_AraC"/>
</dbReference>
<dbReference type="AlphaFoldDB" id="A0A317Z448"/>
<dbReference type="GO" id="GO:0003700">
    <property type="term" value="F:DNA-binding transcription factor activity"/>
    <property type="evidence" value="ECO:0007669"/>
    <property type="project" value="InterPro"/>
</dbReference>
<dbReference type="Proteomes" id="UP000246351">
    <property type="component" value="Unassembled WGS sequence"/>
</dbReference>
<evidence type="ECO:0000313" key="5">
    <source>
        <dbReference type="EMBL" id="PWZ94305.1"/>
    </source>
</evidence>
<dbReference type="PANTHER" id="PTHR43280">
    <property type="entry name" value="ARAC-FAMILY TRANSCRIPTIONAL REGULATOR"/>
    <property type="match status" value="1"/>
</dbReference>
<keyword evidence="2 5" id="KW-0238">DNA-binding</keyword>
<dbReference type="SMART" id="SM00342">
    <property type="entry name" value="HTH_ARAC"/>
    <property type="match status" value="1"/>
</dbReference>
<dbReference type="Pfam" id="PF12833">
    <property type="entry name" value="HTH_18"/>
    <property type="match status" value="1"/>
</dbReference>
<feature type="non-terminal residue" evidence="5">
    <location>
        <position position="1"/>
    </location>
</feature>
<dbReference type="EMBL" id="QEIV01002095">
    <property type="protein sequence ID" value="PWZ94305.1"/>
    <property type="molecule type" value="Genomic_DNA"/>
</dbReference>
<feature type="domain" description="HTH araC/xylS-type" evidence="4">
    <location>
        <begin position="1"/>
        <end position="62"/>
    </location>
</feature>
<evidence type="ECO:0000256" key="1">
    <source>
        <dbReference type="ARBA" id="ARBA00023015"/>
    </source>
</evidence>
<dbReference type="PROSITE" id="PS01124">
    <property type="entry name" value="HTH_ARAC_FAMILY_2"/>
    <property type="match status" value="1"/>
</dbReference>
<comment type="caution">
    <text evidence="5">The sequence shown here is derived from an EMBL/GenBank/DDBJ whole genome shotgun (WGS) entry which is preliminary data.</text>
</comment>
<evidence type="ECO:0000256" key="2">
    <source>
        <dbReference type="ARBA" id="ARBA00023125"/>
    </source>
</evidence>
<dbReference type="InterPro" id="IPR009057">
    <property type="entry name" value="Homeodomain-like_sf"/>
</dbReference>
<proteinExistence type="predicted"/>
<accession>A0A317Z448</accession>